<keyword evidence="2" id="KW-1185">Reference proteome</keyword>
<dbReference type="Proteomes" id="UP000799436">
    <property type="component" value="Unassembled WGS sequence"/>
</dbReference>
<dbReference type="OrthoDB" id="3942661at2759"/>
<evidence type="ECO:0000313" key="1">
    <source>
        <dbReference type="EMBL" id="KAF2773361.1"/>
    </source>
</evidence>
<proteinExistence type="predicted"/>
<name>A0A6G1LK89_9PEZI</name>
<feature type="non-terminal residue" evidence="1">
    <location>
        <position position="1"/>
    </location>
</feature>
<sequence>YCRLCYCPSCFCRSAISSARFCFCSATLFTIHQHKEDTNAHHQNQQVQPNQRSAIEQSNLTTSGHTPLHIYKMGFLDFYLTSSTYPCYWYVWNKHFAPPAPPSMTSEYEEVIRIDISQDAGGIDAKPGHMFVSEGQPLSIRQYCREMTLARGRLLYEIWDSWNRRLLGYIVPTSVHNDALVTRPTAALSPWLDEPHQKRRLLTHYHDTLLAQFPRMPRHSAKTISEKYFSTSRHRFSALALENCVIEHVKTFWTSYTFRVNEVRQGRREVEALIKPRMREVLKSWLPFPQEMPLTGKDEVRELFERHALLDDYEEDGGFVERQSPVKVKVQDWDGVLRWNALRHCGGLEGLGNSYSAVISSL</sequence>
<reference evidence="1" key="1">
    <citation type="journal article" date="2020" name="Stud. Mycol.">
        <title>101 Dothideomycetes genomes: a test case for predicting lifestyles and emergence of pathogens.</title>
        <authorList>
            <person name="Haridas S."/>
            <person name="Albert R."/>
            <person name="Binder M."/>
            <person name="Bloem J."/>
            <person name="Labutti K."/>
            <person name="Salamov A."/>
            <person name="Andreopoulos B."/>
            <person name="Baker S."/>
            <person name="Barry K."/>
            <person name="Bills G."/>
            <person name="Bluhm B."/>
            <person name="Cannon C."/>
            <person name="Castanera R."/>
            <person name="Culley D."/>
            <person name="Daum C."/>
            <person name="Ezra D."/>
            <person name="Gonzalez J."/>
            <person name="Henrissat B."/>
            <person name="Kuo A."/>
            <person name="Liang C."/>
            <person name="Lipzen A."/>
            <person name="Lutzoni F."/>
            <person name="Magnuson J."/>
            <person name="Mondo S."/>
            <person name="Nolan M."/>
            <person name="Ohm R."/>
            <person name="Pangilinan J."/>
            <person name="Park H.-J."/>
            <person name="Ramirez L."/>
            <person name="Alfaro M."/>
            <person name="Sun H."/>
            <person name="Tritt A."/>
            <person name="Yoshinaga Y."/>
            <person name="Zwiers L.-H."/>
            <person name="Turgeon B."/>
            <person name="Goodwin S."/>
            <person name="Spatafora J."/>
            <person name="Crous P."/>
            <person name="Grigoriev I."/>
        </authorList>
    </citation>
    <scope>NUCLEOTIDE SEQUENCE</scope>
    <source>
        <strain evidence="1">CBS 116005</strain>
    </source>
</reference>
<dbReference type="AlphaFoldDB" id="A0A6G1LK89"/>
<evidence type="ECO:0000313" key="2">
    <source>
        <dbReference type="Proteomes" id="UP000799436"/>
    </source>
</evidence>
<dbReference type="EMBL" id="ML995811">
    <property type="protein sequence ID" value="KAF2773361.1"/>
    <property type="molecule type" value="Genomic_DNA"/>
</dbReference>
<accession>A0A6G1LK89</accession>
<protein>
    <submittedName>
        <fullName evidence="1">Uncharacterized protein</fullName>
    </submittedName>
</protein>
<gene>
    <name evidence="1" type="ORF">EJ03DRAFT_129808</name>
</gene>
<organism evidence="1 2">
    <name type="scientific">Teratosphaeria nubilosa</name>
    <dbReference type="NCBI Taxonomy" id="161662"/>
    <lineage>
        <taxon>Eukaryota</taxon>
        <taxon>Fungi</taxon>
        <taxon>Dikarya</taxon>
        <taxon>Ascomycota</taxon>
        <taxon>Pezizomycotina</taxon>
        <taxon>Dothideomycetes</taxon>
        <taxon>Dothideomycetidae</taxon>
        <taxon>Mycosphaerellales</taxon>
        <taxon>Teratosphaeriaceae</taxon>
        <taxon>Teratosphaeria</taxon>
    </lineage>
</organism>